<sequence>MKGMKGRLWKKLKYIPTLSIKQGLVLHFSPSDKNLSDPSLSNPLSGLEDDLRAGIKLHTSQKHSRSCSIASDESVTSMCSFQSLAETIESPAPSPGENERNDQERAHPSKSEMVKCPPGGENSVILYTTSLRGIRKPFEDCTAIRFLLKSFKIKFYERDVSMDLELRSELWKVMGARAVPPQLFVKGQFIGGADEVVGLHEQGKLHKLLQGIPADHQLDQPCQNCCNVGFVLCSICNGSCKVPCEDENEEQQLFTRCCHCNENGLVSIIMQSNIMFHRRLT</sequence>
<proteinExistence type="predicted"/>
<evidence type="ECO:0000313" key="3">
    <source>
        <dbReference type="EnsemblPlants" id="Kaladp0074s0022.1.v1.1"/>
    </source>
</evidence>
<dbReference type="SUPFAM" id="SSF52833">
    <property type="entry name" value="Thioredoxin-like"/>
    <property type="match status" value="1"/>
</dbReference>
<dbReference type="InterPro" id="IPR002109">
    <property type="entry name" value="Glutaredoxin"/>
</dbReference>
<evidence type="ECO:0000313" key="4">
    <source>
        <dbReference type="Proteomes" id="UP000594263"/>
    </source>
</evidence>
<dbReference type="Pfam" id="PF23733">
    <property type="entry name" value="GRXCR1-2_C"/>
    <property type="match status" value="1"/>
</dbReference>
<name>A0A7N0UPC8_KALFE</name>
<dbReference type="PANTHER" id="PTHR45669:SF14">
    <property type="entry name" value="EMB|CAB81925.1-RELATED"/>
    <property type="match status" value="1"/>
</dbReference>
<dbReference type="Pfam" id="PF00462">
    <property type="entry name" value="Glutaredoxin"/>
    <property type="match status" value="1"/>
</dbReference>
<evidence type="ECO:0000256" key="1">
    <source>
        <dbReference type="SAM" id="MobiDB-lite"/>
    </source>
</evidence>
<dbReference type="CDD" id="cd03031">
    <property type="entry name" value="GRX_GRX_like"/>
    <property type="match status" value="1"/>
</dbReference>
<keyword evidence="4" id="KW-1185">Reference proteome</keyword>
<dbReference type="EnsemblPlants" id="Kaladp0074s0022.1.v1.1">
    <property type="protein sequence ID" value="Kaladp0074s0022.1.v1.1"/>
    <property type="gene ID" value="Kaladp0074s0022.v1.1"/>
</dbReference>
<dbReference type="InterPro" id="IPR036249">
    <property type="entry name" value="Thioredoxin-like_sf"/>
</dbReference>
<feature type="domain" description="Glutaredoxin" evidence="2">
    <location>
        <begin position="124"/>
        <end position="190"/>
    </location>
</feature>
<dbReference type="AlphaFoldDB" id="A0A7N0UPC8"/>
<dbReference type="OMA" id="CANMRFV"/>
<dbReference type="PANTHER" id="PTHR45669">
    <property type="entry name" value="GLUTAREDOXIN DOMAIN-CONTAINING CYSTEINE-RICH PROTEIN CG12206-RELATED"/>
    <property type="match status" value="1"/>
</dbReference>
<evidence type="ECO:0000259" key="2">
    <source>
        <dbReference type="Pfam" id="PF00462"/>
    </source>
</evidence>
<accession>A0A7N0UPC8</accession>
<protein>
    <recommendedName>
        <fullName evidence="2">Glutaredoxin domain-containing protein</fullName>
    </recommendedName>
</protein>
<feature type="compositionally biased region" description="Basic and acidic residues" evidence="1">
    <location>
        <begin position="97"/>
        <end position="113"/>
    </location>
</feature>
<dbReference type="PROSITE" id="PS51354">
    <property type="entry name" value="GLUTAREDOXIN_2"/>
    <property type="match status" value="1"/>
</dbReference>
<reference evidence="3" key="1">
    <citation type="submission" date="2021-01" db="UniProtKB">
        <authorList>
            <consortium name="EnsemblPlants"/>
        </authorList>
    </citation>
    <scope>IDENTIFICATION</scope>
</reference>
<feature type="region of interest" description="Disordered" evidence="1">
    <location>
        <begin position="88"/>
        <end position="115"/>
    </location>
</feature>
<dbReference type="Gene3D" id="3.40.30.10">
    <property type="entry name" value="Glutaredoxin"/>
    <property type="match status" value="1"/>
</dbReference>
<dbReference type="Gramene" id="Kaladp0074s0022.1.v1.1">
    <property type="protein sequence ID" value="Kaladp0074s0022.1.v1.1"/>
    <property type="gene ID" value="Kaladp0074s0022.v1.1"/>
</dbReference>
<dbReference type="Proteomes" id="UP000594263">
    <property type="component" value="Unplaced"/>
</dbReference>
<organism evidence="3 4">
    <name type="scientific">Kalanchoe fedtschenkoi</name>
    <name type="common">Lavender scallops</name>
    <name type="synonym">South American air plant</name>
    <dbReference type="NCBI Taxonomy" id="63787"/>
    <lineage>
        <taxon>Eukaryota</taxon>
        <taxon>Viridiplantae</taxon>
        <taxon>Streptophyta</taxon>
        <taxon>Embryophyta</taxon>
        <taxon>Tracheophyta</taxon>
        <taxon>Spermatophyta</taxon>
        <taxon>Magnoliopsida</taxon>
        <taxon>eudicotyledons</taxon>
        <taxon>Gunneridae</taxon>
        <taxon>Pentapetalae</taxon>
        <taxon>Saxifragales</taxon>
        <taxon>Crassulaceae</taxon>
        <taxon>Kalanchoe</taxon>
    </lineage>
</organism>